<dbReference type="Gene3D" id="2.130.10.10">
    <property type="entry name" value="YVTN repeat-like/Quinoprotein amine dehydrogenase"/>
    <property type="match status" value="1"/>
</dbReference>
<keyword evidence="3" id="KW-1185">Reference proteome</keyword>
<keyword evidence="1" id="KW-0732">Signal</keyword>
<dbReference type="SUPFAM" id="SSF51004">
    <property type="entry name" value="C-terminal (heme d1) domain of cytochrome cd1-nitrite reductase"/>
    <property type="match status" value="1"/>
</dbReference>
<dbReference type="InterPro" id="IPR031815">
    <property type="entry name" value="DUF5074"/>
</dbReference>
<dbReference type="RefSeq" id="WP_264733351.1">
    <property type="nucleotide sequence ID" value="NZ_JAPDNR010000001.1"/>
</dbReference>
<evidence type="ECO:0000256" key="1">
    <source>
        <dbReference type="SAM" id="SignalP"/>
    </source>
</evidence>
<dbReference type="Pfam" id="PF16819">
    <property type="entry name" value="DUF5074"/>
    <property type="match status" value="1"/>
</dbReference>
<evidence type="ECO:0000313" key="3">
    <source>
        <dbReference type="Proteomes" id="UP001207742"/>
    </source>
</evidence>
<proteinExistence type="predicted"/>
<gene>
    <name evidence="2" type="ORF">OL497_21715</name>
</gene>
<feature type="signal peptide" evidence="1">
    <location>
        <begin position="1"/>
        <end position="22"/>
    </location>
</feature>
<evidence type="ECO:0000313" key="2">
    <source>
        <dbReference type="EMBL" id="MCW3486535.1"/>
    </source>
</evidence>
<dbReference type="InterPro" id="IPR015943">
    <property type="entry name" value="WD40/YVTN_repeat-like_dom_sf"/>
</dbReference>
<dbReference type="PROSITE" id="PS51257">
    <property type="entry name" value="PROKAR_LIPOPROTEIN"/>
    <property type="match status" value="1"/>
</dbReference>
<dbReference type="EMBL" id="JAPDNS010000002">
    <property type="protein sequence ID" value="MCW3486535.1"/>
    <property type="molecule type" value="Genomic_DNA"/>
</dbReference>
<name>A0ABT3IS12_9BACT</name>
<organism evidence="2 3">
    <name type="scientific">Chitinophaga nivalis</name>
    <dbReference type="NCBI Taxonomy" id="2991709"/>
    <lineage>
        <taxon>Bacteria</taxon>
        <taxon>Pseudomonadati</taxon>
        <taxon>Bacteroidota</taxon>
        <taxon>Chitinophagia</taxon>
        <taxon>Chitinophagales</taxon>
        <taxon>Chitinophagaceae</taxon>
        <taxon>Chitinophaga</taxon>
    </lineage>
</organism>
<protein>
    <submittedName>
        <fullName evidence="2">DUF5074 domain-containing protein</fullName>
    </submittedName>
</protein>
<reference evidence="2 3" key="1">
    <citation type="submission" date="2022-10" db="EMBL/GenBank/DDBJ databases">
        <title>Chitinophaga nivalis PC15 sp. nov., isolated from Pyeongchang county, South Korea.</title>
        <authorList>
            <person name="Trinh H.N."/>
        </authorList>
    </citation>
    <scope>NUCLEOTIDE SEQUENCE [LARGE SCALE GENOMIC DNA]</scope>
    <source>
        <strain evidence="2 3">PC14</strain>
    </source>
</reference>
<dbReference type="Proteomes" id="UP001207742">
    <property type="component" value="Unassembled WGS sequence"/>
</dbReference>
<feature type="chain" id="PRO_5047411781" evidence="1">
    <location>
        <begin position="23"/>
        <end position="376"/>
    </location>
</feature>
<comment type="caution">
    <text evidence="2">The sequence shown here is derived from an EMBL/GenBank/DDBJ whole genome shotgun (WGS) entry which is preliminary data.</text>
</comment>
<sequence length="376" mass="39565">MKKQLFSILAAGLILFAASCKKEDALSSLDSQRGNAVAKTNVTNALVTGKYANGFFIANEGWFGHGTGDLHFYSYSGDSLVYDVYHQANPTGTLGGAANTLQYATIFNGKLYIVVKAGGPLVVTDAGTLVETGRITTLPGNDGHAFIGVDASRGLLSASDGVYPVSLPSLAVGTKVAGVSGYTGDLLKIGSRIFVLSESDGIVALNSTTYAVVKKFGAANLAFAAGKDGAVYATNTDSIIRIDPVSLARTAVKLPFAVPSPWGAWRHAAITSSTQENAIYIVRNNGFAGGTQLYRYIPGTPASLSTPFITLPTGQYFYGAGAAYNKAKNELVITTLNGAYTGNINRVLIYDATTATLKKTLTYNGWFFPAMPVFHE</sequence>
<dbReference type="InterPro" id="IPR011048">
    <property type="entry name" value="Haem_d1_sf"/>
</dbReference>
<accession>A0ABT3IS12</accession>